<evidence type="ECO:0000256" key="1">
    <source>
        <dbReference type="SAM" id="Phobius"/>
    </source>
</evidence>
<organism evidence="2">
    <name type="scientific">mine drainage metagenome</name>
    <dbReference type="NCBI Taxonomy" id="410659"/>
    <lineage>
        <taxon>unclassified sequences</taxon>
        <taxon>metagenomes</taxon>
        <taxon>ecological metagenomes</taxon>
    </lineage>
</organism>
<feature type="transmembrane region" description="Helical" evidence="1">
    <location>
        <begin position="6"/>
        <end position="32"/>
    </location>
</feature>
<keyword evidence="1" id="KW-0812">Transmembrane</keyword>
<dbReference type="EMBL" id="CABM01000055">
    <property type="protein sequence ID" value="CBH98510.1"/>
    <property type="molecule type" value="Genomic_DNA"/>
</dbReference>
<keyword evidence="1" id="KW-1133">Transmembrane helix</keyword>
<protein>
    <submittedName>
        <fullName evidence="2">Putative High-affinity Fe2+/Pb2+ permease</fullName>
    </submittedName>
</protein>
<feature type="transmembrane region" description="Helical" evidence="1">
    <location>
        <begin position="70"/>
        <end position="88"/>
    </location>
</feature>
<feature type="transmembrane region" description="Helical" evidence="1">
    <location>
        <begin position="39"/>
        <end position="64"/>
    </location>
</feature>
<comment type="caution">
    <text evidence="2">The sequence shown here is derived from an EMBL/GenBank/DDBJ whole genome shotgun (WGS) entry which is preliminary data.</text>
</comment>
<feature type="transmembrane region" description="Helical" evidence="1">
    <location>
        <begin position="151"/>
        <end position="172"/>
    </location>
</feature>
<evidence type="ECO:0000313" key="2">
    <source>
        <dbReference type="EMBL" id="CBH98510.1"/>
    </source>
</evidence>
<feature type="transmembrane region" description="Helical" evidence="1">
    <location>
        <begin position="184"/>
        <end position="204"/>
    </location>
</feature>
<keyword evidence="1" id="KW-0472">Membrane</keyword>
<feature type="transmembrane region" description="Helical" evidence="1">
    <location>
        <begin position="210"/>
        <end position="228"/>
    </location>
</feature>
<feature type="transmembrane region" description="Helical" evidence="1">
    <location>
        <begin position="121"/>
        <end position="145"/>
    </location>
</feature>
<reference evidence="2" key="1">
    <citation type="submission" date="2009-10" db="EMBL/GenBank/DDBJ databases">
        <title>Diversity of trophic interactions inside an arsenic-rich microbial ecosystem.</title>
        <authorList>
            <person name="Bertin P.N."/>
            <person name="Heinrich-Salmeron A."/>
            <person name="Pelletier E."/>
            <person name="Goulhen-Chollet F."/>
            <person name="Arsene-Ploetze F."/>
            <person name="Gallien S."/>
            <person name="Calteau A."/>
            <person name="Vallenet D."/>
            <person name="Casiot C."/>
            <person name="Chane-Woon-Ming B."/>
            <person name="Giloteaux L."/>
            <person name="Barakat M."/>
            <person name="Bonnefoy V."/>
            <person name="Bruneel O."/>
            <person name="Chandler M."/>
            <person name="Cleiss J."/>
            <person name="Duran R."/>
            <person name="Elbaz-Poulichet F."/>
            <person name="Fonknechten N."/>
            <person name="Lauga B."/>
            <person name="Mornico D."/>
            <person name="Ortet P."/>
            <person name="Schaeffer C."/>
            <person name="Siguier P."/>
            <person name="Alexander Thil Smith A."/>
            <person name="Van Dorsselaer A."/>
            <person name="Weissenbach J."/>
            <person name="Medigue C."/>
            <person name="Le Paslier D."/>
        </authorList>
    </citation>
    <scope>NUCLEOTIDE SEQUENCE</scope>
</reference>
<gene>
    <name evidence="2" type="ORF">CARN2_3991</name>
</gene>
<dbReference type="Pfam" id="PF16955">
    <property type="entry name" value="OFeT_1"/>
    <property type="match status" value="1"/>
</dbReference>
<dbReference type="InterPro" id="IPR031594">
    <property type="entry name" value="OFeT_1"/>
</dbReference>
<dbReference type="AlphaFoldDB" id="E6PUA3"/>
<sequence length="248" mass="26128">MNATQWGGMTAVFLASAVEWVEAFTIVLAVALSIGWARAAGAAAAALAVVAALIAVTGAGLNVVQADIDIIRAAIGLFLLLFGLRWYVKAIRRYAGRTKLHDEAKEFAETREKIDHAEARVAWAMAFKGVLLEGLEVWLLVVALGRSISSYGQAAGSAVAALLAVIAVGLVLRKPLTKVPENTLKFTVACALLAFGTFWSLGGLLDEARVWPLGDATLLLLFAAYAVAGRLSAFKLRVPQLAAQGARA</sequence>
<proteinExistence type="predicted"/>
<name>E6PUA3_9ZZZZ</name>
<accession>E6PUA3</accession>